<evidence type="ECO:0000313" key="2">
    <source>
        <dbReference type="Proteomes" id="UP001151760"/>
    </source>
</evidence>
<dbReference type="EMBL" id="BQNB010008560">
    <property type="protein sequence ID" value="GJS51066.1"/>
    <property type="molecule type" value="Genomic_DNA"/>
</dbReference>
<organism evidence="1 2">
    <name type="scientific">Tanacetum coccineum</name>
    <dbReference type="NCBI Taxonomy" id="301880"/>
    <lineage>
        <taxon>Eukaryota</taxon>
        <taxon>Viridiplantae</taxon>
        <taxon>Streptophyta</taxon>
        <taxon>Embryophyta</taxon>
        <taxon>Tracheophyta</taxon>
        <taxon>Spermatophyta</taxon>
        <taxon>Magnoliopsida</taxon>
        <taxon>eudicotyledons</taxon>
        <taxon>Gunneridae</taxon>
        <taxon>Pentapetalae</taxon>
        <taxon>asterids</taxon>
        <taxon>campanulids</taxon>
        <taxon>Asterales</taxon>
        <taxon>Asteraceae</taxon>
        <taxon>Asteroideae</taxon>
        <taxon>Anthemideae</taxon>
        <taxon>Anthemidinae</taxon>
        <taxon>Tanacetum</taxon>
    </lineage>
</organism>
<reference evidence="1" key="2">
    <citation type="submission" date="2022-01" db="EMBL/GenBank/DDBJ databases">
        <authorList>
            <person name="Yamashiro T."/>
            <person name="Shiraishi A."/>
            <person name="Satake H."/>
            <person name="Nakayama K."/>
        </authorList>
    </citation>
    <scope>NUCLEOTIDE SEQUENCE</scope>
</reference>
<keyword evidence="2" id="KW-1185">Reference proteome</keyword>
<proteinExistence type="predicted"/>
<gene>
    <name evidence="1" type="ORF">Tco_0624428</name>
</gene>
<dbReference type="Proteomes" id="UP001151760">
    <property type="component" value="Unassembled WGS sequence"/>
</dbReference>
<reference evidence="1" key="1">
    <citation type="journal article" date="2022" name="Int. J. Mol. Sci.">
        <title>Draft Genome of Tanacetum Coccineum: Genomic Comparison of Closely Related Tanacetum-Family Plants.</title>
        <authorList>
            <person name="Yamashiro T."/>
            <person name="Shiraishi A."/>
            <person name="Nakayama K."/>
            <person name="Satake H."/>
        </authorList>
    </citation>
    <scope>NUCLEOTIDE SEQUENCE</scope>
</reference>
<evidence type="ECO:0000313" key="1">
    <source>
        <dbReference type="EMBL" id="GJS51066.1"/>
    </source>
</evidence>
<name>A0ABQ4WDX2_9ASTR</name>
<accession>A0ABQ4WDX2</accession>
<sequence>MQEAALKSKRVVHANVRQATPAWTNTNRVNKANQFTPRPVQLSAMLIKALKLSQTQSYEGLGPKEKLSSFDCADLLLKNME</sequence>
<protein>
    <submittedName>
        <fullName evidence="1">Uncharacterized protein</fullName>
    </submittedName>
</protein>
<comment type="caution">
    <text evidence="1">The sequence shown here is derived from an EMBL/GenBank/DDBJ whole genome shotgun (WGS) entry which is preliminary data.</text>
</comment>